<dbReference type="GO" id="GO:0046933">
    <property type="term" value="F:proton-transporting ATP synthase activity, rotational mechanism"/>
    <property type="evidence" value="ECO:0007669"/>
    <property type="project" value="InterPro"/>
</dbReference>
<dbReference type="GO" id="GO:0016020">
    <property type="term" value="C:membrane"/>
    <property type="evidence" value="ECO:0007669"/>
    <property type="project" value="UniProtKB-SubCell"/>
</dbReference>
<dbReference type="InterPro" id="IPR000711">
    <property type="entry name" value="ATPase_OSCP/dsu"/>
</dbReference>
<reference evidence="7 8" key="1">
    <citation type="journal article" date="2022" name="Nat. Plants">
        <title>Genomes of leafy and leafless Platanthera orchids illuminate the evolution of mycoheterotrophy.</title>
        <authorList>
            <person name="Li M.H."/>
            <person name="Liu K.W."/>
            <person name="Li Z."/>
            <person name="Lu H.C."/>
            <person name="Ye Q.L."/>
            <person name="Zhang D."/>
            <person name="Wang J.Y."/>
            <person name="Li Y.F."/>
            <person name="Zhong Z.M."/>
            <person name="Liu X."/>
            <person name="Yu X."/>
            <person name="Liu D.K."/>
            <person name="Tu X.D."/>
            <person name="Liu B."/>
            <person name="Hao Y."/>
            <person name="Liao X.Y."/>
            <person name="Jiang Y.T."/>
            <person name="Sun W.H."/>
            <person name="Chen J."/>
            <person name="Chen Y.Q."/>
            <person name="Ai Y."/>
            <person name="Zhai J.W."/>
            <person name="Wu S.S."/>
            <person name="Zhou Z."/>
            <person name="Hsiao Y.Y."/>
            <person name="Wu W.L."/>
            <person name="Chen Y.Y."/>
            <person name="Lin Y.F."/>
            <person name="Hsu J.L."/>
            <person name="Li C.Y."/>
            <person name="Wang Z.W."/>
            <person name="Zhao X."/>
            <person name="Zhong W.Y."/>
            <person name="Ma X.K."/>
            <person name="Ma L."/>
            <person name="Huang J."/>
            <person name="Chen G.Z."/>
            <person name="Huang M.Z."/>
            <person name="Huang L."/>
            <person name="Peng D.H."/>
            <person name="Luo Y.B."/>
            <person name="Zou S.Q."/>
            <person name="Chen S.P."/>
            <person name="Lan S."/>
            <person name="Tsai W.C."/>
            <person name="Van de Peer Y."/>
            <person name="Liu Z.J."/>
        </authorList>
    </citation>
    <scope>NUCLEOTIDE SEQUENCE [LARGE SCALE GENOMIC DNA]</scope>
    <source>
        <strain evidence="7">Lor287</strain>
    </source>
</reference>
<gene>
    <name evidence="7" type="ORF">KSP39_PZI009929</name>
</gene>
<dbReference type="EMBL" id="JBBWWQ010000008">
    <property type="protein sequence ID" value="KAK8941037.1"/>
    <property type="molecule type" value="Genomic_DNA"/>
</dbReference>
<keyword evidence="5" id="KW-0472">Membrane</keyword>
<evidence type="ECO:0000256" key="4">
    <source>
        <dbReference type="ARBA" id="ARBA00023065"/>
    </source>
</evidence>
<dbReference type="PANTHER" id="PTHR11910">
    <property type="entry name" value="ATP SYNTHASE DELTA CHAIN"/>
    <property type="match status" value="1"/>
</dbReference>
<sequence length="226" mass="24554">MDVLATTYSPIPALRGGGGSRGAAVFPSNQHHLLKSPFSYPYLFVSKPSSSLSFSSKSLSQPPPTTLAGQSHHKGAATGYAAALIDFSRRNGSTAFNAIIRDVRRLTIAVAEVLEDHSMNDEEQDDAIRGVVGRAGFDRRLVALVRMVTTKGKGPGAIAGVLKEFWRMWGEMNAAAEGMEVVVASERKMRVEELAKIAGEMQRARGVDLVKIKHLFVERDMDISRV</sequence>
<evidence type="ECO:0000256" key="1">
    <source>
        <dbReference type="ARBA" id="ARBA00004370"/>
    </source>
</evidence>
<keyword evidence="4" id="KW-0406">Ion transport</keyword>
<evidence type="ECO:0000256" key="6">
    <source>
        <dbReference type="ARBA" id="ARBA00023310"/>
    </source>
</evidence>
<proteinExistence type="predicted"/>
<dbReference type="Pfam" id="PF00213">
    <property type="entry name" value="OSCP"/>
    <property type="match status" value="1"/>
</dbReference>
<name>A0AAP0BIS2_9ASPA</name>
<evidence type="ECO:0000313" key="7">
    <source>
        <dbReference type="EMBL" id="KAK8941037.1"/>
    </source>
</evidence>
<keyword evidence="6" id="KW-0066">ATP synthesis</keyword>
<evidence type="ECO:0000256" key="5">
    <source>
        <dbReference type="ARBA" id="ARBA00023136"/>
    </source>
</evidence>
<keyword evidence="3" id="KW-0375">Hydrogen ion transport</keyword>
<comment type="subcellular location">
    <subcellularLocation>
        <location evidence="1">Membrane</location>
    </subcellularLocation>
</comment>
<organism evidence="7 8">
    <name type="scientific">Platanthera zijinensis</name>
    <dbReference type="NCBI Taxonomy" id="2320716"/>
    <lineage>
        <taxon>Eukaryota</taxon>
        <taxon>Viridiplantae</taxon>
        <taxon>Streptophyta</taxon>
        <taxon>Embryophyta</taxon>
        <taxon>Tracheophyta</taxon>
        <taxon>Spermatophyta</taxon>
        <taxon>Magnoliopsida</taxon>
        <taxon>Liliopsida</taxon>
        <taxon>Asparagales</taxon>
        <taxon>Orchidaceae</taxon>
        <taxon>Orchidoideae</taxon>
        <taxon>Orchideae</taxon>
        <taxon>Orchidinae</taxon>
        <taxon>Platanthera</taxon>
    </lineage>
</organism>
<keyword evidence="8" id="KW-1185">Reference proteome</keyword>
<dbReference type="Proteomes" id="UP001418222">
    <property type="component" value="Unassembled WGS sequence"/>
</dbReference>
<accession>A0AAP0BIS2</accession>
<evidence type="ECO:0000313" key="8">
    <source>
        <dbReference type="Proteomes" id="UP001418222"/>
    </source>
</evidence>
<comment type="caution">
    <text evidence="7">The sequence shown here is derived from an EMBL/GenBank/DDBJ whole genome shotgun (WGS) entry which is preliminary data.</text>
</comment>
<keyword evidence="2" id="KW-0813">Transport</keyword>
<dbReference type="AlphaFoldDB" id="A0AAP0BIS2"/>
<evidence type="ECO:0000256" key="3">
    <source>
        <dbReference type="ARBA" id="ARBA00022781"/>
    </source>
</evidence>
<protein>
    <submittedName>
        <fullName evidence="7">Uncharacterized protein</fullName>
    </submittedName>
</protein>
<evidence type="ECO:0000256" key="2">
    <source>
        <dbReference type="ARBA" id="ARBA00022448"/>
    </source>
</evidence>